<comment type="caution">
    <text evidence="2">The sequence shown here is derived from an EMBL/GenBank/DDBJ whole genome shotgun (WGS) entry which is preliminary data.</text>
</comment>
<dbReference type="Proteomes" id="UP001430848">
    <property type="component" value="Unassembled WGS sequence"/>
</dbReference>
<proteinExistence type="predicted"/>
<dbReference type="EMBL" id="JAKNSF020000057">
    <property type="protein sequence ID" value="KAK7724454.1"/>
    <property type="molecule type" value="Genomic_DNA"/>
</dbReference>
<feature type="region of interest" description="Disordered" evidence="1">
    <location>
        <begin position="121"/>
        <end position="143"/>
    </location>
</feature>
<evidence type="ECO:0000313" key="2">
    <source>
        <dbReference type="EMBL" id="KAK7724454.1"/>
    </source>
</evidence>
<evidence type="ECO:0000256" key="1">
    <source>
        <dbReference type="SAM" id="MobiDB-lite"/>
    </source>
</evidence>
<keyword evidence="3" id="KW-1185">Reference proteome</keyword>
<evidence type="ECO:0000313" key="3">
    <source>
        <dbReference type="Proteomes" id="UP001430848"/>
    </source>
</evidence>
<gene>
    <name evidence="2" type="ORF">SLS63_008711</name>
</gene>
<dbReference type="InterPro" id="IPR011009">
    <property type="entry name" value="Kinase-like_dom_sf"/>
</dbReference>
<name>A0ABR1P1W8_DIAER</name>
<accession>A0ABR1P1W8</accession>
<protein>
    <submittedName>
        <fullName evidence="2">Uncharacterized protein</fullName>
    </submittedName>
</protein>
<dbReference type="Gene3D" id="1.10.510.10">
    <property type="entry name" value="Transferase(Phosphotransferase) domain 1"/>
    <property type="match status" value="1"/>
</dbReference>
<sequence length="143" mass="16711">MMAWDLMQPADLFEIYDPEDEFLNNAHHLAAMIALLGPPPREFLDRSQESLKYWDENGNWRNIVPIPTNRTFESLATKPEDEEEKDLFINFISALLWWLPEERFDSFQVFSHLWINRAMQKNQQAEDEESSQGENGPPPLSSG</sequence>
<dbReference type="SUPFAM" id="SSF56112">
    <property type="entry name" value="Protein kinase-like (PK-like)"/>
    <property type="match status" value="1"/>
</dbReference>
<organism evidence="2 3">
    <name type="scientific">Diaporthe eres</name>
    <name type="common">Phomopsis oblonga</name>
    <dbReference type="NCBI Taxonomy" id="83184"/>
    <lineage>
        <taxon>Eukaryota</taxon>
        <taxon>Fungi</taxon>
        <taxon>Dikarya</taxon>
        <taxon>Ascomycota</taxon>
        <taxon>Pezizomycotina</taxon>
        <taxon>Sordariomycetes</taxon>
        <taxon>Sordariomycetidae</taxon>
        <taxon>Diaporthales</taxon>
        <taxon>Diaporthaceae</taxon>
        <taxon>Diaporthe</taxon>
        <taxon>Diaporthe eres species complex</taxon>
    </lineage>
</organism>
<reference evidence="2 3" key="1">
    <citation type="submission" date="2024-02" db="EMBL/GenBank/DDBJ databases">
        <title>De novo assembly and annotation of 12 fungi associated with fruit tree decline syndrome in Ontario, Canada.</title>
        <authorList>
            <person name="Sulman M."/>
            <person name="Ellouze W."/>
            <person name="Ilyukhin E."/>
        </authorList>
    </citation>
    <scope>NUCLEOTIDE SEQUENCE [LARGE SCALE GENOMIC DNA]</scope>
    <source>
        <strain evidence="2 3">M169</strain>
    </source>
</reference>